<dbReference type="AlphaFoldDB" id="A1WH82"/>
<dbReference type="STRING" id="391735.Veis_1219"/>
<dbReference type="EMBL" id="CP000542">
    <property type="protein sequence ID" value="ABM56989.1"/>
    <property type="molecule type" value="Genomic_DNA"/>
</dbReference>
<dbReference type="GO" id="GO:0005576">
    <property type="term" value="C:extracellular region"/>
    <property type="evidence" value="ECO:0007669"/>
    <property type="project" value="TreeGrafter"/>
</dbReference>
<gene>
    <name evidence="5" type="ordered locus">Veis_1219</name>
</gene>
<dbReference type="Gene3D" id="3.40.190.10">
    <property type="entry name" value="Periplasmic binding protein-like II"/>
    <property type="match status" value="2"/>
</dbReference>
<evidence type="ECO:0000313" key="6">
    <source>
        <dbReference type="Proteomes" id="UP000000374"/>
    </source>
</evidence>
<evidence type="ECO:0000313" key="5">
    <source>
        <dbReference type="EMBL" id="ABM56989.1"/>
    </source>
</evidence>
<dbReference type="eggNOG" id="COG0834">
    <property type="taxonomic scope" value="Bacteria"/>
</dbReference>
<dbReference type="PANTHER" id="PTHR30085:SF2">
    <property type="entry name" value="GLUTAMATE_ASPARTATE IMPORT SOLUTE-BINDING PROTEIN"/>
    <property type="match status" value="1"/>
</dbReference>
<reference evidence="6" key="1">
    <citation type="submission" date="2006-12" db="EMBL/GenBank/DDBJ databases">
        <title>Complete sequence of chromosome 1 of Verminephrobacter eiseniae EF01-2.</title>
        <authorList>
            <person name="Copeland A."/>
            <person name="Lucas S."/>
            <person name="Lapidus A."/>
            <person name="Barry K."/>
            <person name="Detter J.C."/>
            <person name="Glavina del Rio T."/>
            <person name="Dalin E."/>
            <person name="Tice H."/>
            <person name="Pitluck S."/>
            <person name="Chertkov O."/>
            <person name="Brettin T."/>
            <person name="Bruce D."/>
            <person name="Han C."/>
            <person name="Tapia R."/>
            <person name="Gilna P."/>
            <person name="Schmutz J."/>
            <person name="Larimer F."/>
            <person name="Land M."/>
            <person name="Hauser L."/>
            <person name="Kyrpides N."/>
            <person name="Kim E."/>
            <person name="Stahl D."/>
            <person name="Richardson P."/>
        </authorList>
    </citation>
    <scope>NUCLEOTIDE SEQUENCE [LARGE SCALE GENOMIC DNA]</scope>
    <source>
        <strain evidence="6">EF01-2</strain>
    </source>
</reference>
<proteinExistence type="inferred from homology"/>
<dbReference type="InterPro" id="IPR051455">
    <property type="entry name" value="Bact_solute-bind_prot3"/>
</dbReference>
<dbReference type="SMART" id="SM00062">
    <property type="entry name" value="PBPb"/>
    <property type="match status" value="1"/>
</dbReference>
<dbReference type="InterPro" id="IPR001638">
    <property type="entry name" value="Solute-binding_3/MltF_N"/>
</dbReference>
<dbReference type="CDD" id="cd13688">
    <property type="entry name" value="PBP2_GltI_DEBP"/>
    <property type="match status" value="1"/>
</dbReference>
<keyword evidence="6" id="KW-1185">Reference proteome</keyword>
<evidence type="ECO:0000259" key="4">
    <source>
        <dbReference type="SMART" id="SM00062"/>
    </source>
</evidence>
<name>A1WH82_VEREI</name>
<sequence length="373" mass="40497">MRMLYSLHRGIGAGQMQGQGPDALWQGPGWHEDCRCADPWFARFFGDSPLTRLCSIQGCGIFPFCFRHQEITMKKHLLAATVTSLCLSAGSVGAQTGDTLAKIKASGSVTLGVRESSGLSYTLGNGKYVGFHTEMAERILADIQKQLGLATLTTKYQPVTSQNRIPLVTNGTVDLECGSTTNTTARQKDVAFAMTTYVEEIRTATKANSGITSIRDLNGKTVATTTGTTSVQTLRRHQRADGVDFKEVFGKDHADSFLLLETGRADAYVMDVSILAANISKSKAPSDYKIVGEVLSVEPIACMLRKDDPAFKKAVDDSIKRQVADGSLAKLYDKWFMQPVPPSNVTLGLPLSDAIKAAWANPNDKPMEDYAKK</sequence>
<protein>
    <submittedName>
        <fullName evidence="5">Extracellular solute-binding protein, family 3</fullName>
    </submittedName>
</protein>
<dbReference type="GO" id="GO:0030288">
    <property type="term" value="C:outer membrane-bounded periplasmic space"/>
    <property type="evidence" value="ECO:0007669"/>
    <property type="project" value="TreeGrafter"/>
</dbReference>
<evidence type="ECO:0000256" key="3">
    <source>
        <dbReference type="ARBA" id="ARBA00022729"/>
    </source>
</evidence>
<dbReference type="Proteomes" id="UP000000374">
    <property type="component" value="Chromosome"/>
</dbReference>
<dbReference type="GO" id="GO:0006865">
    <property type="term" value="P:amino acid transport"/>
    <property type="evidence" value="ECO:0007669"/>
    <property type="project" value="TreeGrafter"/>
</dbReference>
<dbReference type="KEGG" id="vei:Veis_1219"/>
<dbReference type="PANTHER" id="PTHR30085">
    <property type="entry name" value="AMINO ACID ABC TRANSPORTER PERMEASE"/>
    <property type="match status" value="1"/>
</dbReference>
<keyword evidence="3" id="KW-0732">Signal</keyword>
<evidence type="ECO:0000256" key="1">
    <source>
        <dbReference type="ARBA" id="ARBA00010333"/>
    </source>
</evidence>
<feature type="domain" description="Solute-binding protein family 3/N-terminal" evidence="4">
    <location>
        <begin position="108"/>
        <end position="339"/>
    </location>
</feature>
<accession>A1WH82</accession>
<dbReference type="SUPFAM" id="SSF53850">
    <property type="entry name" value="Periplasmic binding protein-like II"/>
    <property type="match status" value="1"/>
</dbReference>
<dbReference type="HOGENOM" id="CLU_019602_0_0_4"/>
<evidence type="ECO:0000256" key="2">
    <source>
        <dbReference type="ARBA" id="ARBA00022448"/>
    </source>
</evidence>
<keyword evidence="2" id="KW-0813">Transport</keyword>
<dbReference type="Pfam" id="PF00497">
    <property type="entry name" value="SBP_bac_3"/>
    <property type="match status" value="1"/>
</dbReference>
<organism evidence="5 6">
    <name type="scientific">Verminephrobacter eiseniae (strain EF01-2)</name>
    <dbReference type="NCBI Taxonomy" id="391735"/>
    <lineage>
        <taxon>Bacteria</taxon>
        <taxon>Pseudomonadati</taxon>
        <taxon>Pseudomonadota</taxon>
        <taxon>Betaproteobacteria</taxon>
        <taxon>Burkholderiales</taxon>
        <taxon>Comamonadaceae</taxon>
        <taxon>Verminephrobacter</taxon>
    </lineage>
</organism>
<comment type="similarity">
    <text evidence="1">Belongs to the bacterial solute-binding protein 3 family.</text>
</comment>